<dbReference type="CDD" id="cd17541">
    <property type="entry name" value="REC_CheB-like"/>
    <property type="match status" value="1"/>
</dbReference>
<dbReference type="PROSITE" id="PS50110">
    <property type="entry name" value="RESPONSE_REGULATORY"/>
    <property type="match status" value="1"/>
</dbReference>
<evidence type="ECO:0000259" key="9">
    <source>
        <dbReference type="PROSITE" id="PS50122"/>
    </source>
</evidence>
<dbReference type="InterPro" id="IPR035909">
    <property type="entry name" value="CheB_C"/>
</dbReference>
<dbReference type="InterPro" id="IPR011006">
    <property type="entry name" value="CheY-like_superfamily"/>
</dbReference>
<comment type="catalytic activity">
    <reaction evidence="5">
        <text>L-glutaminyl-[protein] + H2O = L-glutamyl-[protein] + NH4(+)</text>
        <dbReference type="Rhea" id="RHEA:16441"/>
        <dbReference type="Rhea" id="RHEA-COMP:10207"/>
        <dbReference type="Rhea" id="RHEA-COMP:10208"/>
        <dbReference type="ChEBI" id="CHEBI:15377"/>
        <dbReference type="ChEBI" id="CHEBI:28938"/>
        <dbReference type="ChEBI" id="CHEBI:29973"/>
        <dbReference type="ChEBI" id="CHEBI:30011"/>
        <dbReference type="EC" id="3.5.1.44"/>
    </reaction>
</comment>
<dbReference type="InterPro" id="IPR000673">
    <property type="entry name" value="Sig_transdc_resp-reg_Me-estase"/>
</dbReference>
<feature type="active site" evidence="5 6">
    <location>
        <position position="169"/>
    </location>
</feature>
<dbReference type="GO" id="GO:0000156">
    <property type="term" value="F:phosphorelay response regulator activity"/>
    <property type="evidence" value="ECO:0007669"/>
    <property type="project" value="InterPro"/>
</dbReference>
<dbReference type="EC" id="3.5.1.44" evidence="5"/>
<protein>
    <recommendedName>
        <fullName evidence="5">Protein-glutamate methylesterase/protein-glutamine glutaminase</fullName>
        <ecNumber evidence="5">3.1.1.61</ecNumber>
        <ecNumber evidence="5">3.5.1.44</ecNumber>
    </recommendedName>
</protein>
<sequence length="349" mass="37474">MPKLLIVDDSALMRRHLRQIFEETGQFEVRTARNGRDALDQLPTYAPDVITLDINMPEMDGLTCLNEIMTTSPRPVVMVSSLTRDSAAVTLEAMQLGAVDYVEKPGGTVSLNIADVRDEMVEKVRHAVRAKPRRAHGLVDRVRRGRSEIVNRAPRPATRVDGCVLIGVSTGGPRTLEEILPDLPADLPWPVVIAQHMPAAFTGPFAQRLDRICALKVVEVTGPAPLSPGHVYIGRGDADVVIERKLGRLIVNTVASDPALRWHPSVDRLVRSARDHMAADALIGVELTGMGDDGAAAMAALKAAGGRTIAEAESSAVVFGMPAELIRLGGATLTLPARSIPGQLVGWLS</sequence>
<evidence type="ECO:0000256" key="2">
    <source>
        <dbReference type="ARBA" id="ARBA00022500"/>
    </source>
</evidence>
<name>A0A1G9YD49_9HYPH</name>
<dbReference type="PANTHER" id="PTHR42872">
    <property type="entry name" value="PROTEIN-GLUTAMATE METHYLESTERASE/PROTEIN-GLUTAMINE GLUTAMINASE"/>
    <property type="match status" value="1"/>
</dbReference>
<dbReference type="EMBL" id="FNHS01000005">
    <property type="protein sequence ID" value="SDN06566.1"/>
    <property type="molecule type" value="Genomic_DNA"/>
</dbReference>
<dbReference type="GO" id="GO:0006935">
    <property type="term" value="P:chemotaxis"/>
    <property type="evidence" value="ECO:0007669"/>
    <property type="project" value="UniProtKB-UniRule"/>
</dbReference>
<evidence type="ECO:0000256" key="3">
    <source>
        <dbReference type="ARBA" id="ARBA00022801"/>
    </source>
</evidence>
<dbReference type="PANTHER" id="PTHR42872:SF6">
    <property type="entry name" value="PROTEIN-GLUTAMATE METHYLESTERASE_PROTEIN-GLUTAMINE GLUTAMINASE"/>
    <property type="match status" value="1"/>
</dbReference>
<feature type="active site" evidence="5 6">
    <location>
        <position position="293"/>
    </location>
</feature>
<comment type="similarity">
    <text evidence="5">Belongs to the CheB family.</text>
</comment>
<proteinExistence type="inferred from homology"/>
<comment type="PTM">
    <text evidence="5">Phosphorylated by CheA. Phosphorylation of the N-terminal regulatory domain activates the methylesterase activity.</text>
</comment>
<dbReference type="GO" id="GO:0050568">
    <property type="term" value="F:protein-glutamine glutaminase activity"/>
    <property type="evidence" value="ECO:0007669"/>
    <property type="project" value="UniProtKB-UniRule"/>
</dbReference>
<feature type="domain" description="Response regulatory" evidence="8">
    <location>
        <begin position="3"/>
        <end position="119"/>
    </location>
</feature>
<feature type="active site" evidence="5 6">
    <location>
        <position position="196"/>
    </location>
</feature>
<feature type="domain" description="CheB-type methylesterase" evidence="9">
    <location>
        <begin position="156"/>
        <end position="349"/>
    </location>
</feature>
<dbReference type="NCBIfam" id="NF001965">
    <property type="entry name" value="PRK00742.1"/>
    <property type="match status" value="1"/>
</dbReference>
<evidence type="ECO:0000256" key="6">
    <source>
        <dbReference type="PROSITE-ProRule" id="PRU00050"/>
    </source>
</evidence>
<keyword evidence="3 5" id="KW-0378">Hydrolase</keyword>
<dbReference type="STRING" id="582672.SAMN05216360_105253"/>
<dbReference type="GO" id="GO:0008984">
    <property type="term" value="F:protein-glutamate methylesterase activity"/>
    <property type="evidence" value="ECO:0007669"/>
    <property type="project" value="UniProtKB-UniRule"/>
</dbReference>
<dbReference type="AlphaFoldDB" id="A0A1G9YD49"/>
<keyword evidence="2 5" id="KW-0145">Chemotaxis</keyword>
<dbReference type="RefSeq" id="WP_091715508.1">
    <property type="nucleotide sequence ID" value="NZ_FNHS01000005.1"/>
</dbReference>
<evidence type="ECO:0000313" key="11">
    <source>
        <dbReference type="Proteomes" id="UP000198704"/>
    </source>
</evidence>
<keyword evidence="5 7" id="KW-0597">Phosphoprotein</keyword>
<dbReference type="PIRSF" id="PIRSF000876">
    <property type="entry name" value="RR_chemtxs_CheB"/>
    <property type="match status" value="1"/>
</dbReference>
<dbReference type="SUPFAM" id="SSF52738">
    <property type="entry name" value="Methylesterase CheB, C-terminal domain"/>
    <property type="match status" value="1"/>
</dbReference>
<dbReference type="Pfam" id="PF00072">
    <property type="entry name" value="Response_reg"/>
    <property type="match status" value="1"/>
</dbReference>
<comment type="subcellular location">
    <subcellularLocation>
        <location evidence="5">Cytoplasm</location>
    </subcellularLocation>
</comment>
<dbReference type="Gene3D" id="3.40.50.180">
    <property type="entry name" value="Methylesterase CheB, C-terminal domain"/>
    <property type="match status" value="1"/>
</dbReference>
<dbReference type="CDD" id="cd16432">
    <property type="entry name" value="CheB_Rec"/>
    <property type="match status" value="1"/>
</dbReference>
<gene>
    <name evidence="5" type="primary">cheB</name>
    <name evidence="10" type="ORF">SAMN05216360_105253</name>
</gene>
<evidence type="ECO:0000313" key="10">
    <source>
        <dbReference type="EMBL" id="SDN06566.1"/>
    </source>
</evidence>
<dbReference type="SMART" id="SM00448">
    <property type="entry name" value="REC"/>
    <property type="match status" value="1"/>
</dbReference>
<evidence type="ECO:0000256" key="4">
    <source>
        <dbReference type="ARBA" id="ARBA00048267"/>
    </source>
</evidence>
<dbReference type="Pfam" id="PF01339">
    <property type="entry name" value="CheB_methylest"/>
    <property type="match status" value="1"/>
</dbReference>
<dbReference type="PROSITE" id="PS50122">
    <property type="entry name" value="CHEB"/>
    <property type="match status" value="1"/>
</dbReference>
<comment type="domain">
    <text evidence="5">Contains a C-terminal catalytic domain, and an N-terminal region which modulates catalytic activity.</text>
</comment>
<dbReference type="GO" id="GO:0005737">
    <property type="term" value="C:cytoplasm"/>
    <property type="evidence" value="ECO:0007669"/>
    <property type="project" value="UniProtKB-SubCell"/>
</dbReference>
<organism evidence="10 11">
    <name type="scientific">Methylobacterium phyllostachyos</name>
    <dbReference type="NCBI Taxonomy" id="582672"/>
    <lineage>
        <taxon>Bacteria</taxon>
        <taxon>Pseudomonadati</taxon>
        <taxon>Pseudomonadota</taxon>
        <taxon>Alphaproteobacteria</taxon>
        <taxon>Hyphomicrobiales</taxon>
        <taxon>Methylobacteriaceae</taxon>
        <taxon>Methylobacterium</taxon>
    </lineage>
</organism>
<dbReference type="OrthoDB" id="9793421at2"/>
<comment type="function">
    <text evidence="5">Involved in chemotaxis. Part of a chemotaxis signal transduction system that modulates chemotaxis in response to various stimuli. Catalyzes the demethylation of specific methylglutamate residues introduced into the chemoreceptors (methyl-accepting chemotaxis proteins or MCP) by CheR. Also mediates the irreversible deamidation of specific glutamine residues to glutamic acid.</text>
</comment>
<keyword evidence="1 5" id="KW-0963">Cytoplasm</keyword>
<dbReference type="EC" id="3.1.1.61" evidence="5"/>
<dbReference type="InterPro" id="IPR001789">
    <property type="entry name" value="Sig_transdc_resp-reg_receiver"/>
</dbReference>
<evidence type="ECO:0000256" key="7">
    <source>
        <dbReference type="PROSITE-ProRule" id="PRU00169"/>
    </source>
</evidence>
<evidence type="ECO:0000256" key="1">
    <source>
        <dbReference type="ARBA" id="ARBA00022490"/>
    </source>
</evidence>
<dbReference type="Gene3D" id="3.40.50.2300">
    <property type="match status" value="1"/>
</dbReference>
<evidence type="ECO:0000256" key="5">
    <source>
        <dbReference type="HAMAP-Rule" id="MF_00099"/>
    </source>
</evidence>
<dbReference type="InterPro" id="IPR008248">
    <property type="entry name" value="CheB-like"/>
</dbReference>
<dbReference type="SUPFAM" id="SSF52172">
    <property type="entry name" value="CheY-like"/>
    <property type="match status" value="1"/>
</dbReference>
<dbReference type="Proteomes" id="UP000198704">
    <property type="component" value="Unassembled WGS sequence"/>
</dbReference>
<comment type="catalytic activity">
    <reaction evidence="4 5">
        <text>[protein]-L-glutamate 5-O-methyl ester + H2O = L-glutamyl-[protein] + methanol + H(+)</text>
        <dbReference type="Rhea" id="RHEA:23236"/>
        <dbReference type="Rhea" id="RHEA-COMP:10208"/>
        <dbReference type="Rhea" id="RHEA-COMP:10311"/>
        <dbReference type="ChEBI" id="CHEBI:15377"/>
        <dbReference type="ChEBI" id="CHEBI:15378"/>
        <dbReference type="ChEBI" id="CHEBI:17790"/>
        <dbReference type="ChEBI" id="CHEBI:29973"/>
        <dbReference type="ChEBI" id="CHEBI:82795"/>
        <dbReference type="EC" id="3.1.1.61"/>
    </reaction>
</comment>
<feature type="modified residue" description="4-aspartylphosphate" evidence="5 7">
    <location>
        <position position="53"/>
    </location>
</feature>
<reference evidence="11" key="1">
    <citation type="submission" date="2016-10" db="EMBL/GenBank/DDBJ databases">
        <authorList>
            <person name="Varghese N."/>
            <person name="Submissions S."/>
        </authorList>
    </citation>
    <scope>NUCLEOTIDE SEQUENCE [LARGE SCALE GENOMIC DNA]</scope>
    <source>
        <strain evidence="11">BL47</strain>
    </source>
</reference>
<dbReference type="HAMAP" id="MF_00099">
    <property type="entry name" value="CheB_chemtxs"/>
    <property type="match status" value="1"/>
</dbReference>
<evidence type="ECO:0000259" key="8">
    <source>
        <dbReference type="PROSITE" id="PS50110"/>
    </source>
</evidence>
<keyword evidence="11" id="KW-1185">Reference proteome</keyword>
<accession>A0A1G9YD49</accession>